<dbReference type="InterPro" id="IPR050823">
    <property type="entry name" value="Plant_Ser_Thr_Prot_Kinase"/>
</dbReference>
<keyword evidence="2" id="KW-1003">Cell membrane</keyword>
<keyword evidence="5" id="KW-1185">Reference proteome</keyword>
<dbReference type="GO" id="GO:0005886">
    <property type="term" value="C:plasma membrane"/>
    <property type="evidence" value="ECO:0007669"/>
    <property type="project" value="UniProtKB-SubCell"/>
</dbReference>
<dbReference type="Pfam" id="PF00069">
    <property type="entry name" value="Pkinase"/>
    <property type="match status" value="1"/>
</dbReference>
<dbReference type="Proteomes" id="UP001206925">
    <property type="component" value="Unassembled WGS sequence"/>
</dbReference>
<dbReference type="GO" id="GO:0004672">
    <property type="term" value="F:protein kinase activity"/>
    <property type="evidence" value="ECO:0007669"/>
    <property type="project" value="InterPro"/>
</dbReference>
<dbReference type="GO" id="GO:0005524">
    <property type="term" value="F:ATP binding"/>
    <property type="evidence" value="ECO:0007669"/>
    <property type="project" value="InterPro"/>
</dbReference>
<dbReference type="PANTHER" id="PTHR45621">
    <property type="entry name" value="OS01G0588500 PROTEIN-RELATED"/>
    <property type="match status" value="1"/>
</dbReference>
<reference evidence="4" key="1">
    <citation type="submission" date="2022-06" db="EMBL/GenBank/DDBJ databases">
        <title>Uncovering the hologenomic basis of an extraordinary plant invasion.</title>
        <authorList>
            <person name="Bieker V.C."/>
            <person name="Martin M.D."/>
            <person name="Gilbert T."/>
            <person name="Hodgins K."/>
            <person name="Battlay P."/>
            <person name="Petersen B."/>
            <person name="Wilson J."/>
        </authorList>
    </citation>
    <scope>NUCLEOTIDE SEQUENCE</scope>
    <source>
        <strain evidence="4">AA19_3_7</strain>
        <tissue evidence="4">Leaf</tissue>
    </source>
</reference>
<protein>
    <recommendedName>
        <fullName evidence="3">Protein kinase domain-containing protein</fullName>
    </recommendedName>
</protein>
<keyword evidence="2" id="KW-0472">Membrane</keyword>
<proteinExistence type="predicted"/>
<comment type="caution">
    <text evidence="4">The sequence shown here is derived from an EMBL/GenBank/DDBJ whole genome shotgun (WGS) entry which is preliminary data.</text>
</comment>
<dbReference type="SMART" id="SM00220">
    <property type="entry name" value="S_TKc"/>
    <property type="match status" value="1"/>
</dbReference>
<dbReference type="PIRSF" id="PIRSF000654">
    <property type="entry name" value="Integrin-linked_kinase"/>
    <property type="match status" value="1"/>
</dbReference>
<dbReference type="InterPro" id="IPR001245">
    <property type="entry name" value="Ser-Thr/Tyr_kinase_cat_dom"/>
</dbReference>
<dbReference type="SUPFAM" id="SSF56112">
    <property type="entry name" value="Protein kinase-like (PK-like)"/>
    <property type="match status" value="1"/>
</dbReference>
<organism evidence="4 5">
    <name type="scientific">Ambrosia artemisiifolia</name>
    <name type="common">Common ragweed</name>
    <dbReference type="NCBI Taxonomy" id="4212"/>
    <lineage>
        <taxon>Eukaryota</taxon>
        <taxon>Viridiplantae</taxon>
        <taxon>Streptophyta</taxon>
        <taxon>Embryophyta</taxon>
        <taxon>Tracheophyta</taxon>
        <taxon>Spermatophyta</taxon>
        <taxon>Magnoliopsida</taxon>
        <taxon>eudicotyledons</taxon>
        <taxon>Gunneridae</taxon>
        <taxon>Pentapetalae</taxon>
        <taxon>asterids</taxon>
        <taxon>campanulids</taxon>
        <taxon>Asterales</taxon>
        <taxon>Asteraceae</taxon>
        <taxon>Asteroideae</taxon>
        <taxon>Heliantheae alliance</taxon>
        <taxon>Heliantheae</taxon>
        <taxon>Ambrosia</taxon>
    </lineage>
</organism>
<dbReference type="InterPro" id="IPR011009">
    <property type="entry name" value="Kinase-like_dom_sf"/>
</dbReference>
<dbReference type="InterPro" id="IPR000719">
    <property type="entry name" value="Prot_kinase_dom"/>
</dbReference>
<dbReference type="Gene3D" id="1.10.510.10">
    <property type="entry name" value="Transferase(Phosphotransferase) domain 1"/>
    <property type="match status" value="2"/>
</dbReference>
<name>A0AAD5GVX8_AMBAR</name>
<feature type="domain" description="Protein kinase" evidence="3">
    <location>
        <begin position="1"/>
        <end position="241"/>
    </location>
</feature>
<dbReference type="Pfam" id="PF07714">
    <property type="entry name" value="PK_Tyr_Ser-Thr"/>
    <property type="match status" value="1"/>
</dbReference>
<evidence type="ECO:0000256" key="1">
    <source>
        <dbReference type="ARBA" id="ARBA00004236"/>
    </source>
</evidence>
<dbReference type="AlphaFoldDB" id="A0AAD5GVX8"/>
<evidence type="ECO:0000313" key="4">
    <source>
        <dbReference type="EMBL" id="KAI7757692.1"/>
    </source>
</evidence>
<dbReference type="PROSITE" id="PS50011">
    <property type="entry name" value="PROTEIN_KINASE_DOM"/>
    <property type="match status" value="1"/>
</dbReference>
<sequence>MKRQDKWFLPSNVSHKEVLLPESGDTFHETEVKLSSKLSHPNISKLLGYCSEDMNLFLVYEFIYKGSLETYILNKGFEETLSWSMRVKIMLGTAKGIAYLHSSENQIIFRDLKTSNILLDQVIGTYGYAAPEYVATGVLVVSGYLNGKNDIYAFGVVLLETLTGLRVFDNNRPDNKQDLVQWMKPMLSQKKKLMTIVDPSLGNDYPPEAICRWAKLILKCTQTEPKDRPCIEQVLQRLERISCIKTKLFHERGRDASVHIL</sequence>
<dbReference type="EMBL" id="JAMZMK010000084">
    <property type="protein sequence ID" value="KAI7757692.1"/>
    <property type="molecule type" value="Genomic_DNA"/>
</dbReference>
<evidence type="ECO:0000259" key="3">
    <source>
        <dbReference type="PROSITE" id="PS50011"/>
    </source>
</evidence>
<evidence type="ECO:0000313" key="5">
    <source>
        <dbReference type="Proteomes" id="UP001206925"/>
    </source>
</evidence>
<gene>
    <name evidence="4" type="ORF">M8C21_030706</name>
</gene>
<comment type="subcellular location">
    <subcellularLocation>
        <location evidence="1">Cell membrane</location>
    </subcellularLocation>
</comment>
<accession>A0AAD5GVX8</accession>
<evidence type="ECO:0000256" key="2">
    <source>
        <dbReference type="ARBA" id="ARBA00022475"/>
    </source>
</evidence>